<keyword evidence="6" id="KW-0539">Nucleus</keyword>
<keyword evidence="2" id="KW-0677">Repeat</keyword>
<dbReference type="PROSITE" id="PS50863">
    <property type="entry name" value="B3"/>
    <property type="match status" value="6"/>
</dbReference>
<feature type="region of interest" description="Disordered" evidence="7">
    <location>
        <begin position="576"/>
        <end position="647"/>
    </location>
</feature>
<dbReference type="GO" id="GO:0003677">
    <property type="term" value="F:DNA binding"/>
    <property type="evidence" value="ECO:0007669"/>
    <property type="project" value="UniProtKB-KW"/>
</dbReference>
<evidence type="ECO:0000256" key="2">
    <source>
        <dbReference type="ARBA" id="ARBA00022737"/>
    </source>
</evidence>
<keyword evidence="10" id="KW-1185">Reference proteome</keyword>
<protein>
    <recommendedName>
        <fullName evidence="8">TF-B3 domain-containing protein</fullName>
    </recommendedName>
</protein>
<dbReference type="SUPFAM" id="SSF101936">
    <property type="entry name" value="DNA-binding pseudobarrel domain"/>
    <property type="match status" value="6"/>
</dbReference>
<feature type="domain" description="TF-B3" evidence="8">
    <location>
        <begin position="476"/>
        <end position="572"/>
    </location>
</feature>
<evidence type="ECO:0000256" key="4">
    <source>
        <dbReference type="ARBA" id="ARBA00023125"/>
    </source>
</evidence>
<reference evidence="9" key="1">
    <citation type="submission" date="2019-07" db="EMBL/GenBank/DDBJ databases">
        <authorList>
            <person name="Dittberner H."/>
        </authorList>
    </citation>
    <scope>NUCLEOTIDE SEQUENCE [LARGE SCALE GENOMIC DNA]</scope>
</reference>
<sequence>MAKSTLRHPQFFHTLVPGFHTHLIIPVDFFCKYIQVKGVEDTAELKSDSSDITWKVKMSGRRLSDGWKEFAVANNLQIGDVLLVRYEGDLVFFVSDLGPNCSETRDIAPPPTPSNNNVVQGVIELPRKKKLKKKSPETEAGSSSSSDKSCFVAIVTASSLRTDTLYLPQYFTNSNGLTRKCCKIVLIDGGERSWALDLRFNNSSDTFYISRGWRNFCDENGQKAGGFFMFKLVGSGETPVLSFCPTESYNDRKQRDCAEASGRESLSPEVSCEEENIEVIEIESSEDECSLMESLLEIEKTKYSPKRKVLSYSSYSPCHKRLVTFALPPDYIRIRRLTLPMPFLRENDISKPGEIYLLGKDGTKWLTNLLLDKKGSMRLGKGWKEFVKANGVKTGFTLKLIWEDTTPVFSLCDVESTIDREQEEFSKSNEKESLFVDPSKSDKINKDENNKEESRSWERNKNYLRGKDSTPSKDQLVKLTITPASVRKCRLGLSKCFTKENDISKPGMITLSGKDGIKHETKLLLEKRRGAMALGDGWKSFVNENGLKTGDSFTLKLVWEDSTPVLSLFPAERSIGKGGGGCSETNQKKSLPIEPSSYKKISKDEDINDDNSKEKNNNEENSKEENKSVEREKTHLRGRDSTPPSQKQFVTIKITPSSFRNCRLILPAQFVRENSMNKPGIIYLVGKDGTRWLTNLLRDKKGTMSLGNGWKDFGVAHDLKSRESFTMELIWEEATPILSWARTESCISKANEKESVSTEPRSRDSSSATQNQFVTLALTPEDVRACQLHLPSQFMKANGINKLGRITLLGENGMEWSAYLLSKDGTVALGNGWDEFCEANGVNLGESFTLQFFSEQDKTSPVLKFCSRENKYKNVK</sequence>
<evidence type="ECO:0000256" key="7">
    <source>
        <dbReference type="SAM" id="MobiDB-lite"/>
    </source>
</evidence>
<dbReference type="CDD" id="cd10017">
    <property type="entry name" value="B3_DNA"/>
    <property type="match status" value="6"/>
</dbReference>
<feature type="region of interest" description="Disordered" evidence="7">
    <location>
        <begin position="423"/>
        <end position="471"/>
    </location>
</feature>
<dbReference type="SMART" id="SM01019">
    <property type="entry name" value="B3"/>
    <property type="match status" value="6"/>
</dbReference>
<evidence type="ECO:0000259" key="8">
    <source>
        <dbReference type="PROSITE" id="PS50863"/>
    </source>
</evidence>
<evidence type="ECO:0000256" key="1">
    <source>
        <dbReference type="ARBA" id="ARBA00004123"/>
    </source>
</evidence>
<feature type="domain" description="TF-B3" evidence="8">
    <location>
        <begin position="773"/>
        <end position="868"/>
    </location>
</feature>
<name>A0A565C5M5_9BRAS</name>
<evidence type="ECO:0000256" key="3">
    <source>
        <dbReference type="ARBA" id="ARBA00023015"/>
    </source>
</evidence>
<accession>A0A565C5M5</accession>
<keyword evidence="5" id="KW-0804">Transcription</keyword>
<feature type="compositionally biased region" description="Basic and acidic residues" evidence="7">
    <location>
        <begin position="601"/>
        <end position="640"/>
    </location>
</feature>
<feature type="domain" description="TF-B3" evidence="8">
    <location>
        <begin position="649"/>
        <end position="744"/>
    </location>
</feature>
<evidence type="ECO:0000256" key="5">
    <source>
        <dbReference type="ARBA" id="ARBA00023163"/>
    </source>
</evidence>
<evidence type="ECO:0000256" key="6">
    <source>
        <dbReference type="ARBA" id="ARBA00023242"/>
    </source>
</evidence>
<keyword evidence="4" id="KW-0238">DNA-binding</keyword>
<dbReference type="Pfam" id="PF02362">
    <property type="entry name" value="B3"/>
    <property type="match status" value="6"/>
</dbReference>
<dbReference type="OrthoDB" id="1109907at2759"/>
<evidence type="ECO:0000313" key="10">
    <source>
        <dbReference type="Proteomes" id="UP000489600"/>
    </source>
</evidence>
<dbReference type="PANTHER" id="PTHR31674">
    <property type="entry name" value="B3 DOMAIN-CONTAINING PROTEIN REM-LIKE 3-RELATED"/>
    <property type="match status" value="1"/>
</dbReference>
<dbReference type="Gene3D" id="2.40.330.10">
    <property type="entry name" value="DNA-binding pseudobarrel domain"/>
    <property type="match status" value="6"/>
</dbReference>
<dbReference type="Proteomes" id="UP000489600">
    <property type="component" value="Unassembled WGS sequence"/>
</dbReference>
<feature type="domain" description="TF-B3" evidence="8">
    <location>
        <begin position="322"/>
        <end position="415"/>
    </location>
</feature>
<feature type="domain" description="TF-B3" evidence="8">
    <location>
        <begin position="8"/>
        <end position="100"/>
    </location>
</feature>
<dbReference type="GO" id="GO:0005634">
    <property type="term" value="C:nucleus"/>
    <property type="evidence" value="ECO:0007669"/>
    <property type="project" value="UniProtKB-SubCell"/>
</dbReference>
<feature type="domain" description="TF-B3" evidence="8">
    <location>
        <begin position="150"/>
        <end position="246"/>
    </location>
</feature>
<comment type="caution">
    <text evidence="9">The sequence shown here is derived from an EMBL/GenBank/DDBJ whole genome shotgun (WGS) entry which is preliminary data.</text>
</comment>
<comment type="subcellular location">
    <subcellularLocation>
        <location evidence="1">Nucleus</location>
    </subcellularLocation>
</comment>
<keyword evidence="3" id="KW-0805">Transcription regulation</keyword>
<proteinExistence type="predicted"/>
<organism evidence="9 10">
    <name type="scientific">Arabis nemorensis</name>
    <dbReference type="NCBI Taxonomy" id="586526"/>
    <lineage>
        <taxon>Eukaryota</taxon>
        <taxon>Viridiplantae</taxon>
        <taxon>Streptophyta</taxon>
        <taxon>Embryophyta</taxon>
        <taxon>Tracheophyta</taxon>
        <taxon>Spermatophyta</taxon>
        <taxon>Magnoliopsida</taxon>
        <taxon>eudicotyledons</taxon>
        <taxon>Gunneridae</taxon>
        <taxon>Pentapetalae</taxon>
        <taxon>rosids</taxon>
        <taxon>malvids</taxon>
        <taxon>Brassicales</taxon>
        <taxon>Brassicaceae</taxon>
        <taxon>Arabideae</taxon>
        <taxon>Arabis</taxon>
    </lineage>
</organism>
<dbReference type="InterPro" id="IPR003340">
    <property type="entry name" value="B3_DNA-bd"/>
</dbReference>
<dbReference type="FunFam" id="2.40.330.10:FF:000009">
    <property type="entry name" value="Transcriptional factor B3 family protein"/>
    <property type="match status" value="1"/>
</dbReference>
<dbReference type="EMBL" id="CABITT030000006">
    <property type="protein sequence ID" value="VVB08919.1"/>
    <property type="molecule type" value="Genomic_DNA"/>
</dbReference>
<dbReference type="InterPro" id="IPR039218">
    <property type="entry name" value="REM_fam"/>
</dbReference>
<dbReference type="PANTHER" id="PTHR31674:SF93">
    <property type="entry name" value="B3 DOMAIN-CONTAINING PROTEIN REM13"/>
    <property type="match status" value="1"/>
</dbReference>
<gene>
    <name evidence="9" type="ORF">ANE_LOCUS19363</name>
</gene>
<evidence type="ECO:0000313" key="9">
    <source>
        <dbReference type="EMBL" id="VVB08919.1"/>
    </source>
</evidence>
<dbReference type="InterPro" id="IPR015300">
    <property type="entry name" value="DNA-bd_pseudobarrel_sf"/>
</dbReference>
<dbReference type="AlphaFoldDB" id="A0A565C5M5"/>